<dbReference type="InterPro" id="IPR027417">
    <property type="entry name" value="P-loop_NTPase"/>
</dbReference>
<dbReference type="InterPro" id="IPR036322">
    <property type="entry name" value="WD40_repeat_dom_sf"/>
</dbReference>
<dbReference type="Pfam" id="PF05729">
    <property type="entry name" value="NACHT"/>
    <property type="match status" value="1"/>
</dbReference>
<dbReference type="InterPro" id="IPR011047">
    <property type="entry name" value="Quinoprotein_ADH-like_sf"/>
</dbReference>
<evidence type="ECO:0000313" key="4">
    <source>
        <dbReference type="EMBL" id="KAK2193159.1"/>
    </source>
</evidence>
<evidence type="ECO:0000313" key="5">
    <source>
        <dbReference type="Proteomes" id="UP001209878"/>
    </source>
</evidence>
<protein>
    <recommendedName>
        <fullName evidence="3">AAA+ ATPase domain-containing protein</fullName>
    </recommendedName>
</protein>
<dbReference type="InterPro" id="IPR003593">
    <property type="entry name" value="AAA+_ATPase"/>
</dbReference>
<gene>
    <name evidence="4" type="ORF">NP493_14g03057</name>
</gene>
<sequence length="1942" mass="218795">MAATTQFSKEDREKMTKRCVIHSELMMLHGHDVTGYLPPLPSLERPTTAIRLPRVWLYNNPAMRQLGHRPGSRRPIQSATTTTTRSLPATLLPREASQSTYVSYVRQVINARLPERPASCVAKMTSINYKKISAVEPEGLIQPKKLLRPESVADFRVVTEVVTSGLRMPKHTLRRRGNVKLNENAIPEPGDNVPRGPDTGRWNEDILRVLKGDINDLPPPIPTSVRIFLSGPLPDLVAERRALENSACPQLRQHCQSLGLEFQLVDVKWGQTEDVLLETNRFELLKCSRVSLGPSLVVLFGDRYGPTCLVPELTVSDMELLLRVAEANAIANRQLLMECYALDENDHSGLYKLQHLSVAPSDVKQQLLEVVQRTADIAMKTGKMSPDRRKEFIMSDVEFEMAEYLKQTKVPGLGALCFIRRLGGLADSLRDPLIPQYIDILRFNKDARIDGDYRMQRDRLILDVKSEFGIGNCKSREVAWHGAGVETERPEHSDYLAALVADFVNNVKVLIDRNRQEWTIKHRYYSLFTEVVRHARVCARYWNTFTGQGQLLAAVQMYLVDRQRHTRPLVLYGGAGCGKTALVSAIARNGSQWLGDTCVPVVRYIGTSQQSSDVRLLMLSICLQICSVYNVDPPSEEHWESGTRMARQLQSLLELVSRHHGKKRPLLLLLDDIDQLLTAERADTLFWLPHECPPDVYIIVSISASNDVAIKRLQRKIQLSGNFLSVNHFVDADLSDVIQRSLEKYGRQISEDQTEVLLEAVRRNPHPLYVSILIHQAASWQSHTHVEAGTLPVDMEEAFRQVLRGLDEDLGTEFVETALLYMSLLPYGVSEVELCDVMTVSGKVLQELVRYYEPMHTSVATVCRRLVEKLLHRLADFLIERHSDKKTLIGWRHRIYRTMCLNIYLGFAEAPLSASQKARQCYRHLMQLFTNDGAVRKLIEHAGRTIEVECHVMPQPSVPDNIRKCTLLPSLIYNYHQQIGPLKQQCLCNFRWLLTKLQAASVNGALLDFQLVDTRDPEVDLVREFLMQARSALKLDPCSLMPQLRGCMTRITRDSFHALTNAMLDACDTAVVETTRCMLVPVFTCFPSPSAPCKTKLWNLVDMLYLERSSNLAVVKTKEGNVEVWDVDNREMVFSLGVTVNRVTPNVFCSESTVLTMTAHSLSVWDIECGTFTAEMDLTEARGPAASSVSHFCHTRLFDLVALLISDDDFNQTIVVLQPAERLVKLRLAEFDVKDEFFPDSADFTSDGRLLVFVKARSEVAENDQNIDFVKVHIVDVETGERLGAIPAGSKKLHAVMLKNDTCLVVAWQDCSFDLYDVTRREIARQVEAPISNPVIIQSCQLTMNGDLVALTTTKVTNPLQQRSYSIWFWDTEDERSMQLLSRDCDPEEEEPTHLVVLETIQLVVLATPLTAVLSVWDVASKQCLHSVKAHTQVIDRVVPTDNPYRLYTCSSGEGLIKLWDFYEIISKAQDTNTRRRISSAMRRREKEGILKKLKPATRAKRRKSVRFAIEEANEEVEDDEGREGDISEEEEEEEELTEEEKVYNEQQSCLLYATTGVITADGRFVVVGSDRALPVVWATDSGRVVGHMSAVSSGTDVATAWVSLACDDSFVVGLTMGPRTRNDYPYIYRYQVWSLETGQPVHGTSAREIFATAAVVADDQERIVLTSIDYDSLGNRKSALTVRVIEIRGNHVVQQVTYGTLAVPTEIQLSEDQLHVVTNDIQMVGEPSASIWVLCIDPDKVDEKTRQPANEYYFEQGNKHKEYNATATAMLANGLALASGLNGDLQVWDIATCDYEGNLYHDPKVQDTKNPSLHNHDNKPINHMVVSSDGRYLLCGASDNTASLWDLEDEALVHTFAGHSGSVTRVAVSHDSHVVLTASSDLTVCVWHLKSPEKPICRLYIHVTATELQISKDKQTVIAIGASRNEPSRFMMFKLINLKKE</sequence>
<proteinExistence type="predicted"/>
<dbReference type="SMART" id="SM00320">
    <property type="entry name" value="WD40"/>
    <property type="match status" value="4"/>
</dbReference>
<dbReference type="PANTHER" id="PTHR19871:SF40">
    <property type="entry name" value="TETRATRICOPEPTIDE REPEAT PROTEIN 41-RELATED"/>
    <property type="match status" value="1"/>
</dbReference>
<dbReference type="SUPFAM" id="SSF50998">
    <property type="entry name" value="Quinoprotein alcohol dehydrogenase-like"/>
    <property type="match status" value="1"/>
</dbReference>
<name>A0AAD9PED3_RIDPI</name>
<accession>A0AAD9PED3</accession>
<comment type="caution">
    <text evidence="4">The sequence shown here is derived from an EMBL/GenBank/DDBJ whole genome shotgun (WGS) entry which is preliminary data.</text>
</comment>
<dbReference type="InterPro" id="IPR052752">
    <property type="entry name" value="NACHT-WD_repeat"/>
</dbReference>
<keyword evidence="1" id="KW-0853">WD repeat</keyword>
<evidence type="ECO:0000256" key="1">
    <source>
        <dbReference type="PROSITE-ProRule" id="PRU00221"/>
    </source>
</evidence>
<dbReference type="PROSITE" id="PS50082">
    <property type="entry name" value="WD_REPEATS_2"/>
    <property type="match status" value="2"/>
</dbReference>
<dbReference type="InterPro" id="IPR001680">
    <property type="entry name" value="WD40_rpt"/>
</dbReference>
<reference evidence="4" key="1">
    <citation type="journal article" date="2023" name="Mol. Biol. Evol.">
        <title>Third-Generation Sequencing Reveals the Adaptive Role of the Epigenome in Three Deep-Sea Polychaetes.</title>
        <authorList>
            <person name="Perez M."/>
            <person name="Aroh O."/>
            <person name="Sun Y."/>
            <person name="Lan Y."/>
            <person name="Juniper S.K."/>
            <person name="Young C.R."/>
            <person name="Angers B."/>
            <person name="Qian P.Y."/>
        </authorList>
    </citation>
    <scope>NUCLEOTIDE SEQUENCE</scope>
    <source>
        <tissue evidence="4">Vestimentum</tissue>
    </source>
</reference>
<dbReference type="Pfam" id="PF00400">
    <property type="entry name" value="WD40"/>
    <property type="match status" value="2"/>
</dbReference>
<evidence type="ECO:0000259" key="3">
    <source>
        <dbReference type="SMART" id="SM00382"/>
    </source>
</evidence>
<feature type="repeat" description="WD" evidence="1">
    <location>
        <begin position="1815"/>
        <end position="1856"/>
    </location>
</feature>
<keyword evidence="5" id="KW-1185">Reference proteome</keyword>
<dbReference type="SMART" id="SM00382">
    <property type="entry name" value="AAA"/>
    <property type="match status" value="1"/>
</dbReference>
<dbReference type="InterPro" id="IPR015943">
    <property type="entry name" value="WD40/YVTN_repeat-like_dom_sf"/>
</dbReference>
<evidence type="ECO:0000256" key="2">
    <source>
        <dbReference type="SAM" id="MobiDB-lite"/>
    </source>
</evidence>
<feature type="compositionally biased region" description="Acidic residues" evidence="2">
    <location>
        <begin position="1512"/>
        <end position="1539"/>
    </location>
</feature>
<dbReference type="Gene3D" id="2.130.10.10">
    <property type="entry name" value="YVTN repeat-like/Quinoprotein amine dehydrogenase"/>
    <property type="match status" value="3"/>
</dbReference>
<dbReference type="InterPro" id="IPR007111">
    <property type="entry name" value="NACHT_NTPase"/>
</dbReference>
<dbReference type="Proteomes" id="UP001209878">
    <property type="component" value="Unassembled WGS sequence"/>
</dbReference>
<dbReference type="PANTHER" id="PTHR19871">
    <property type="entry name" value="BETA TRANSDUCIN-RELATED PROTEIN"/>
    <property type="match status" value="1"/>
</dbReference>
<dbReference type="SUPFAM" id="SSF50978">
    <property type="entry name" value="WD40 repeat-like"/>
    <property type="match status" value="1"/>
</dbReference>
<feature type="domain" description="AAA+ ATPase" evidence="3">
    <location>
        <begin position="565"/>
        <end position="724"/>
    </location>
</feature>
<dbReference type="EMBL" id="JAODUO010000016">
    <property type="protein sequence ID" value="KAK2193159.1"/>
    <property type="molecule type" value="Genomic_DNA"/>
</dbReference>
<dbReference type="Gene3D" id="3.40.50.300">
    <property type="entry name" value="P-loop containing nucleotide triphosphate hydrolases"/>
    <property type="match status" value="1"/>
</dbReference>
<dbReference type="SUPFAM" id="SSF52540">
    <property type="entry name" value="P-loop containing nucleoside triphosphate hydrolases"/>
    <property type="match status" value="1"/>
</dbReference>
<organism evidence="4 5">
    <name type="scientific">Ridgeia piscesae</name>
    <name type="common">Tubeworm</name>
    <dbReference type="NCBI Taxonomy" id="27915"/>
    <lineage>
        <taxon>Eukaryota</taxon>
        <taxon>Metazoa</taxon>
        <taxon>Spiralia</taxon>
        <taxon>Lophotrochozoa</taxon>
        <taxon>Annelida</taxon>
        <taxon>Polychaeta</taxon>
        <taxon>Sedentaria</taxon>
        <taxon>Canalipalpata</taxon>
        <taxon>Sabellida</taxon>
        <taxon>Siboglinidae</taxon>
        <taxon>Ridgeia</taxon>
    </lineage>
</organism>
<feature type="repeat" description="WD" evidence="1">
    <location>
        <begin position="1857"/>
        <end position="1892"/>
    </location>
</feature>
<dbReference type="PROSITE" id="PS50294">
    <property type="entry name" value="WD_REPEATS_REGION"/>
    <property type="match status" value="1"/>
</dbReference>
<feature type="region of interest" description="Disordered" evidence="2">
    <location>
        <begin position="1511"/>
        <end position="1541"/>
    </location>
</feature>